<feature type="binding site" evidence="8">
    <location>
        <position position="332"/>
    </location>
    <ligand>
        <name>FAD</name>
        <dbReference type="ChEBI" id="CHEBI:57692"/>
    </ligand>
</feature>
<feature type="binding site" evidence="8">
    <location>
        <position position="75"/>
    </location>
    <ligand>
        <name>FAD</name>
        <dbReference type="ChEBI" id="CHEBI:57692"/>
    </ligand>
</feature>
<dbReference type="AlphaFoldDB" id="A0A8J7M4P8"/>
<dbReference type="InterPro" id="IPR001100">
    <property type="entry name" value="Pyr_nuc-diS_OxRdtase"/>
</dbReference>
<dbReference type="GO" id="GO:0050660">
    <property type="term" value="F:flavin adenine dinucleotide binding"/>
    <property type="evidence" value="ECO:0007669"/>
    <property type="project" value="TreeGrafter"/>
</dbReference>
<dbReference type="SUPFAM" id="SSF55424">
    <property type="entry name" value="FAD/NAD-linked reductases, dimerisation (C-terminal) domain"/>
    <property type="match status" value="1"/>
</dbReference>
<comment type="similarity">
    <text evidence="1 10">Belongs to the class-I pyridine nucleotide-disulfide oxidoreductase family.</text>
</comment>
<dbReference type="PIRSF" id="PIRSF000350">
    <property type="entry name" value="Mercury_reductase_MerA"/>
    <property type="match status" value="1"/>
</dbReference>
<evidence type="ECO:0000256" key="1">
    <source>
        <dbReference type="ARBA" id="ARBA00007532"/>
    </source>
</evidence>
<evidence type="ECO:0000256" key="5">
    <source>
        <dbReference type="ARBA" id="ARBA00023002"/>
    </source>
</evidence>
<keyword evidence="4" id="KW-0521">NADP</keyword>
<dbReference type="InterPro" id="IPR016156">
    <property type="entry name" value="FAD/NAD-linked_Rdtase_dimer_sf"/>
</dbReference>
<keyword evidence="2 10" id="KW-0285">Flavoprotein</keyword>
<keyword evidence="6" id="KW-1015">Disulfide bond</keyword>
<dbReference type="PRINTS" id="PR00368">
    <property type="entry name" value="FADPNR"/>
</dbReference>
<keyword evidence="3 8" id="KW-0274">FAD</keyword>
<evidence type="ECO:0000256" key="8">
    <source>
        <dbReference type="PIRSR" id="PIRSR000350-3"/>
    </source>
</evidence>
<comment type="caution">
    <text evidence="13">The sequence shown here is derived from an EMBL/GenBank/DDBJ whole genome shotgun (WGS) entry which is preliminary data.</text>
</comment>
<evidence type="ECO:0000313" key="13">
    <source>
        <dbReference type="EMBL" id="MBJ6727908.1"/>
    </source>
</evidence>
<dbReference type="Gene3D" id="3.50.50.60">
    <property type="entry name" value="FAD/NAD(P)-binding domain"/>
    <property type="match status" value="2"/>
</dbReference>
<feature type="domain" description="Pyridine nucleotide-disulphide oxidoreductase dimerisation" evidence="11">
    <location>
        <begin position="367"/>
        <end position="475"/>
    </location>
</feature>
<evidence type="ECO:0000256" key="3">
    <source>
        <dbReference type="ARBA" id="ARBA00022827"/>
    </source>
</evidence>
<sequence>MKPDTEANRTLAENVHPGEWTNPVPAPRYNLVVIGGGTAGLVCAAGAAGLGAKVALVERGDLGGDCLNVGCVPSKGIIRASRAFHDARTSGRFGVSGTEGLAVDFGQAMERMRRLRAGISGHDSARRFRDQLGVDVFFGSACFAGPDRIEVGGAVLPFFRAALCAGGRAAAPPVPGLAEAGYLTNETVFSLTELPARLAVIGAGPIGCELAQAFARFGSRVTVIDRGDRLLHREDLDAAELLRAVVEGEGIGLRLGRKIDAVTRHGAERRLRLSGAQGTEELSVDAILVGAGRVPNIEGLELERAGIEFDRDGVKVNENLRTSNPRVFAAGDICSGYKFTHLADAQARIVIANALFFGRKKHTALTVPWCTYTDPEIAHVGMYEKEARERGLEVTTLTVPLSEVDRAVLDGEESGFARVHLVKGSDRILGATVVARHAGEMISELTLAMVAGKGLGTIGNTIHPYPTQAEAIKKLADLYNRSRLTPRLKRLLTWWMGFSRQ</sequence>
<feature type="binding site" evidence="8">
    <location>
        <position position="292"/>
    </location>
    <ligand>
        <name>NAD(+)</name>
        <dbReference type="ChEBI" id="CHEBI:57540"/>
    </ligand>
</feature>
<dbReference type="PANTHER" id="PTHR43014:SF2">
    <property type="entry name" value="MERCURIC REDUCTASE"/>
    <property type="match status" value="1"/>
</dbReference>
<dbReference type="NCBIfam" id="NF004991">
    <property type="entry name" value="PRK06370.1-3"/>
    <property type="match status" value="1"/>
</dbReference>
<name>A0A8J7M4P8_9BACT</name>
<protein>
    <submittedName>
        <fullName evidence="13">Mercuric reductase</fullName>
    </submittedName>
</protein>
<dbReference type="InterPro" id="IPR012999">
    <property type="entry name" value="Pyr_OxRdtase_I_AS"/>
</dbReference>
<dbReference type="PANTHER" id="PTHR43014">
    <property type="entry name" value="MERCURIC REDUCTASE"/>
    <property type="match status" value="1"/>
</dbReference>
<dbReference type="EMBL" id="JAEMHM010000032">
    <property type="protein sequence ID" value="MBJ6727908.1"/>
    <property type="molecule type" value="Genomic_DNA"/>
</dbReference>
<feature type="binding site" evidence="8">
    <location>
        <begin position="202"/>
        <end position="209"/>
    </location>
    <ligand>
        <name>NAD(+)</name>
        <dbReference type="ChEBI" id="CHEBI:57540"/>
    </ligand>
</feature>
<keyword evidence="8" id="KW-0520">NAD</keyword>
<dbReference type="InterPro" id="IPR004099">
    <property type="entry name" value="Pyr_nucl-diS_OxRdtase_dimer"/>
</dbReference>
<feature type="domain" description="FAD/NAD(P)-binding" evidence="12">
    <location>
        <begin position="29"/>
        <end position="347"/>
    </location>
</feature>
<dbReference type="Gene3D" id="3.30.390.30">
    <property type="match status" value="1"/>
</dbReference>
<dbReference type="InterPro" id="IPR023753">
    <property type="entry name" value="FAD/NAD-binding_dom"/>
</dbReference>
<evidence type="ECO:0000256" key="6">
    <source>
        <dbReference type="ARBA" id="ARBA00023157"/>
    </source>
</evidence>
<evidence type="ECO:0000256" key="10">
    <source>
        <dbReference type="RuleBase" id="RU003691"/>
    </source>
</evidence>
<dbReference type="Pfam" id="PF02852">
    <property type="entry name" value="Pyr_redox_dim"/>
    <property type="match status" value="1"/>
</dbReference>
<feature type="disulfide bond" description="Redox-active" evidence="9">
    <location>
        <begin position="66"/>
        <end position="71"/>
    </location>
</feature>
<organism evidence="13 14">
    <name type="scientific">Geomesophilobacter sediminis</name>
    <dbReference type="NCBI Taxonomy" id="2798584"/>
    <lineage>
        <taxon>Bacteria</taxon>
        <taxon>Pseudomonadati</taxon>
        <taxon>Thermodesulfobacteriota</taxon>
        <taxon>Desulfuromonadia</taxon>
        <taxon>Geobacterales</taxon>
        <taxon>Geobacteraceae</taxon>
        <taxon>Geomesophilobacter</taxon>
    </lineage>
</organism>
<evidence type="ECO:0000256" key="7">
    <source>
        <dbReference type="ARBA" id="ARBA00023284"/>
    </source>
</evidence>
<comment type="cofactor">
    <cofactor evidence="8">
        <name>FAD</name>
        <dbReference type="ChEBI" id="CHEBI:57692"/>
    </cofactor>
    <text evidence="8">Binds 1 FAD per subunit.</text>
</comment>
<gene>
    <name evidence="13" type="ORF">JFN93_24625</name>
</gene>
<keyword evidence="7 10" id="KW-0676">Redox-active center</keyword>
<dbReference type="SUPFAM" id="SSF51905">
    <property type="entry name" value="FAD/NAD(P)-binding domain"/>
    <property type="match status" value="1"/>
</dbReference>
<accession>A0A8J7M4P8</accession>
<evidence type="ECO:0000256" key="9">
    <source>
        <dbReference type="PIRSR" id="PIRSR000350-4"/>
    </source>
</evidence>
<dbReference type="Proteomes" id="UP000636888">
    <property type="component" value="Unassembled WGS sequence"/>
</dbReference>
<keyword evidence="5 10" id="KW-0560">Oxidoreductase</keyword>
<keyword evidence="8" id="KW-0547">Nucleotide-binding</keyword>
<dbReference type="RefSeq" id="WP_199387047.1">
    <property type="nucleotide sequence ID" value="NZ_JAEMHM010000032.1"/>
</dbReference>
<dbReference type="PRINTS" id="PR00411">
    <property type="entry name" value="PNDRDTASEI"/>
</dbReference>
<dbReference type="GO" id="GO:0016668">
    <property type="term" value="F:oxidoreductase activity, acting on a sulfur group of donors, NAD(P) as acceptor"/>
    <property type="evidence" value="ECO:0007669"/>
    <property type="project" value="InterPro"/>
</dbReference>
<evidence type="ECO:0000259" key="12">
    <source>
        <dbReference type="Pfam" id="PF07992"/>
    </source>
</evidence>
<dbReference type="PROSITE" id="PS00076">
    <property type="entry name" value="PYRIDINE_REDOX_1"/>
    <property type="match status" value="1"/>
</dbReference>
<evidence type="ECO:0000313" key="14">
    <source>
        <dbReference type="Proteomes" id="UP000636888"/>
    </source>
</evidence>
<dbReference type="GO" id="GO:0003955">
    <property type="term" value="F:NAD(P)H dehydrogenase (quinone) activity"/>
    <property type="evidence" value="ECO:0007669"/>
    <property type="project" value="TreeGrafter"/>
</dbReference>
<dbReference type="FunFam" id="3.30.390.30:FF:000001">
    <property type="entry name" value="Dihydrolipoyl dehydrogenase"/>
    <property type="match status" value="1"/>
</dbReference>
<keyword evidence="14" id="KW-1185">Reference proteome</keyword>
<evidence type="ECO:0000259" key="11">
    <source>
        <dbReference type="Pfam" id="PF02852"/>
    </source>
</evidence>
<evidence type="ECO:0000256" key="4">
    <source>
        <dbReference type="ARBA" id="ARBA00022857"/>
    </source>
</evidence>
<proteinExistence type="inferred from homology"/>
<dbReference type="Pfam" id="PF07992">
    <property type="entry name" value="Pyr_redox_2"/>
    <property type="match status" value="1"/>
</dbReference>
<reference evidence="13" key="1">
    <citation type="submission" date="2020-12" db="EMBL/GenBank/DDBJ databases">
        <title>Geomonas sp. Red875, isolated from river sediment.</title>
        <authorList>
            <person name="Xu Z."/>
            <person name="Zhang Z."/>
            <person name="Masuda Y."/>
            <person name="Itoh H."/>
            <person name="Senoo K."/>
        </authorList>
    </citation>
    <scope>NUCLEOTIDE SEQUENCE</scope>
    <source>
        <strain evidence="13">Red875</strain>
    </source>
</reference>
<evidence type="ECO:0000256" key="2">
    <source>
        <dbReference type="ARBA" id="ARBA00022630"/>
    </source>
</evidence>
<dbReference type="InterPro" id="IPR036188">
    <property type="entry name" value="FAD/NAD-bd_sf"/>
</dbReference>